<accession>A0A8S9YJH5</accession>
<dbReference type="SMART" id="SM00320">
    <property type="entry name" value="WD40"/>
    <property type="match status" value="2"/>
</dbReference>
<protein>
    <recommendedName>
        <fullName evidence="2">Intraflagellar transport protein 122 homolog</fullName>
    </recommendedName>
</protein>
<gene>
    <name evidence="9" type="ORF">EG68_11576</name>
</gene>
<dbReference type="GO" id="GO:0030991">
    <property type="term" value="C:intraciliary transport particle A"/>
    <property type="evidence" value="ECO:0007669"/>
    <property type="project" value="TreeGrafter"/>
</dbReference>
<comment type="subcellular location">
    <subcellularLocation>
        <location evidence="1">Cell projection</location>
        <location evidence="1">Cilium</location>
    </subcellularLocation>
</comment>
<keyword evidence="6" id="KW-0966">Cell projection</keyword>
<dbReference type="PANTHER" id="PTHR12764">
    <property type="entry name" value="WD REPEAT DOMAIN-RELATED"/>
    <property type="match status" value="1"/>
</dbReference>
<dbReference type="InterPro" id="IPR015943">
    <property type="entry name" value="WD40/YVTN_repeat-like_dom_sf"/>
</dbReference>
<dbReference type="GO" id="GO:0097730">
    <property type="term" value="C:non-motile cilium"/>
    <property type="evidence" value="ECO:0007669"/>
    <property type="project" value="TreeGrafter"/>
</dbReference>
<dbReference type="SUPFAM" id="SSF50978">
    <property type="entry name" value="WD40 repeat-like"/>
    <property type="match status" value="1"/>
</dbReference>
<evidence type="ECO:0000256" key="3">
    <source>
        <dbReference type="ARBA" id="ARBA00022574"/>
    </source>
</evidence>
<feature type="domain" description="IFT122 first beta-propeller" evidence="8">
    <location>
        <begin position="14"/>
        <end position="97"/>
    </location>
</feature>
<dbReference type="PANTHER" id="PTHR12764:SF4">
    <property type="entry name" value="INTRAFLAGELLAR TRANSPORT PROTEIN 122 HOMOLOG"/>
    <property type="match status" value="1"/>
</dbReference>
<dbReference type="Pfam" id="PF23381">
    <property type="entry name" value="Beta-prop_IFT122_1st"/>
    <property type="match status" value="1"/>
</dbReference>
<evidence type="ECO:0000256" key="6">
    <source>
        <dbReference type="ARBA" id="ARBA00023273"/>
    </source>
</evidence>
<evidence type="ECO:0000256" key="1">
    <source>
        <dbReference type="ARBA" id="ARBA00004138"/>
    </source>
</evidence>
<dbReference type="Proteomes" id="UP000822476">
    <property type="component" value="Unassembled WGS sequence"/>
</dbReference>
<dbReference type="EMBL" id="JTDE01004468">
    <property type="protein sequence ID" value="KAF7254955.1"/>
    <property type="molecule type" value="Genomic_DNA"/>
</dbReference>
<keyword evidence="3 7" id="KW-0853">WD repeat</keyword>
<keyword evidence="10" id="KW-1185">Reference proteome</keyword>
<dbReference type="PROSITE" id="PS50082">
    <property type="entry name" value="WD_REPEATS_2"/>
    <property type="match status" value="1"/>
</dbReference>
<evidence type="ECO:0000313" key="10">
    <source>
        <dbReference type="Proteomes" id="UP000822476"/>
    </source>
</evidence>
<organism evidence="9 10">
    <name type="scientific">Paragonimus skrjabini miyazakii</name>
    <dbReference type="NCBI Taxonomy" id="59628"/>
    <lineage>
        <taxon>Eukaryota</taxon>
        <taxon>Metazoa</taxon>
        <taxon>Spiralia</taxon>
        <taxon>Lophotrochozoa</taxon>
        <taxon>Platyhelminthes</taxon>
        <taxon>Trematoda</taxon>
        <taxon>Digenea</taxon>
        <taxon>Plagiorchiida</taxon>
        <taxon>Troglotremata</taxon>
        <taxon>Troglotrematidae</taxon>
        <taxon>Paragonimus</taxon>
    </lineage>
</organism>
<dbReference type="InterPro" id="IPR036322">
    <property type="entry name" value="WD40_repeat_dom_sf"/>
</dbReference>
<dbReference type="GO" id="GO:1905515">
    <property type="term" value="P:non-motile cilium assembly"/>
    <property type="evidence" value="ECO:0007669"/>
    <property type="project" value="TreeGrafter"/>
</dbReference>
<dbReference type="OrthoDB" id="10255582at2759"/>
<dbReference type="PROSITE" id="PS50294">
    <property type="entry name" value="WD_REPEATS_REGION"/>
    <property type="match status" value="1"/>
</dbReference>
<proteinExistence type="predicted"/>
<dbReference type="Gene3D" id="2.130.10.10">
    <property type="entry name" value="YVTN repeat-like/Quinoprotein amine dehydrogenase"/>
    <property type="match status" value="1"/>
</dbReference>
<dbReference type="InterPro" id="IPR039857">
    <property type="entry name" value="Ift122/121"/>
</dbReference>
<comment type="caution">
    <text evidence="9">The sequence shown here is derived from an EMBL/GenBank/DDBJ whole genome shotgun (WGS) entry which is preliminary data.</text>
</comment>
<dbReference type="GO" id="GO:0061512">
    <property type="term" value="P:protein localization to cilium"/>
    <property type="evidence" value="ECO:0007669"/>
    <property type="project" value="TreeGrafter"/>
</dbReference>
<dbReference type="InterPro" id="IPR001680">
    <property type="entry name" value="WD40_rpt"/>
</dbReference>
<evidence type="ECO:0000256" key="4">
    <source>
        <dbReference type="ARBA" id="ARBA00022737"/>
    </source>
</evidence>
<sequence length="98" mass="11039">MDCIPLWNIKVRGKDGSSHCIWDLCYSPDGSQLLVAAGCVVLVYRSEDADLLKTLRGHKELVYCVDWAYDGKYFSSGSADKCVIIWKSTTLEGLLKYR</sequence>
<evidence type="ECO:0000256" key="7">
    <source>
        <dbReference type="PROSITE-ProRule" id="PRU00221"/>
    </source>
</evidence>
<keyword evidence="5" id="KW-0969">Cilium</keyword>
<evidence type="ECO:0000259" key="8">
    <source>
        <dbReference type="Pfam" id="PF23381"/>
    </source>
</evidence>
<dbReference type="AlphaFoldDB" id="A0A8S9YJH5"/>
<keyword evidence="4" id="KW-0677">Repeat</keyword>
<feature type="repeat" description="WD" evidence="7">
    <location>
        <begin position="55"/>
        <end position="96"/>
    </location>
</feature>
<reference evidence="9" key="1">
    <citation type="submission" date="2019-07" db="EMBL/GenBank/DDBJ databases">
        <title>Annotation for the trematode Paragonimus miyazaki's.</title>
        <authorList>
            <person name="Choi Y.-J."/>
        </authorList>
    </citation>
    <scope>NUCLEOTIDE SEQUENCE</scope>
    <source>
        <strain evidence="9">Japan</strain>
    </source>
</reference>
<evidence type="ECO:0000256" key="2">
    <source>
        <dbReference type="ARBA" id="ARBA00019442"/>
    </source>
</evidence>
<dbReference type="GO" id="GO:0035721">
    <property type="term" value="P:intraciliary retrograde transport"/>
    <property type="evidence" value="ECO:0007669"/>
    <property type="project" value="TreeGrafter"/>
</dbReference>
<evidence type="ECO:0000313" key="9">
    <source>
        <dbReference type="EMBL" id="KAF7254955.1"/>
    </source>
</evidence>
<name>A0A8S9YJH5_9TREM</name>
<dbReference type="InterPro" id="IPR056153">
    <property type="entry name" value="Beta-prop_IFT122_1st"/>
</dbReference>
<evidence type="ECO:0000256" key="5">
    <source>
        <dbReference type="ARBA" id="ARBA00023069"/>
    </source>
</evidence>